<accession>A0ABQ5XJV8</accession>
<sequence>MRKYRELKVAYRNSSIKDRIEPVLASSSADPTIKVFWNHRRVPLSYGRHHTGYLCAFLGQPMLRVESALERRVLRELADDPSCQALATQPATFEWHEDGHARRYTPDALVLLDHPPTHWAMLGLSNLCLVEVKPPTVTIDPKVWELRRRIVAAALGLPLVRLPSLQEVHHAV</sequence>
<gene>
    <name evidence="1" type="ORF">GCM10007901_09420</name>
</gene>
<keyword evidence="2" id="KW-1185">Reference proteome</keyword>
<name>A0ABQ5XJV8_9GAMM</name>
<evidence type="ECO:0008006" key="3">
    <source>
        <dbReference type="Google" id="ProtNLM"/>
    </source>
</evidence>
<dbReference type="Proteomes" id="UP001156670">
    <property type="component" value="Unassembled WGS sequence"/>
</dbReference>
<dbReference type="EMBL" id="BSOB01000008">
    <property type="protein sequence ID" value="GLQ91991.1"/>
    <property type="molecule type" value="Genomic_DNA"/>
</dbReference>
<protein>
    <recommendedName>
        <fullName evidence="3">TnsA endonuclease N-terminal domain-containing protein</fullName>
    </recommendedName>
</protein>
<evidence type="ECO:0000313" key="1">
    <source>
        <dbReference type="EMBL" id="GLQ91991.1"/>
    </source>
</evidence>
<comment type="caution">
    <text evidence="1">The sequence shown here is derived from an EMBL/GenBank/DDBJ whole genome shotgun (WGS) entry which is preliminary data.</text>
</comment>
<organism evidence="1 2">
    <name type="scientific">Dyella acidisoli</name>
    <dbReference type="NCBI Taxonomy" id="1867834"/>
    <lineage>
        <taxon>Bacteria</taxon>
        <taxon>Pseudomonadati</taxon>
        <taxon>Pseudomonadota</taxon>
        <taxon>Gammaproteobacteria</taxon>
        <taxon>Lysobacterales</taxon>
        <taxon>Rhodanobacteraceae</taxon>
        <taxon>Dyella</taxon>
    </lineage>
</organism>
<reference evidence="2" key="1">
    <citation type="journal article" date="2019" name="Int. J. Syst. Evol. Microbiol.">
        <title>The Global Catalogue of Microorganisms (GCM) 10K type strain sequencing project: providing services to taxonomists for standard genome sequencing and annotation.</title>
        <authorList>
            <consortium name="The Broad Institute Genomics Platform"/>
            <consortium name="The Broad Institute Genome Sequencing Center for Infectious Disease"/>
            <person name="Wu L."/>
            <person name="Ma J."/>
        </authorList>
    </citation>
    <scope>NUCLEOTIDE SEQUENCE [LARGE SCALE GENOMIC DNA]</scope>
    <source>
        <strain evidence="2">NBRC 111980</strain>
    </source>
</reference>
<proteinExistence type="predicted"/>
<dbReference type="RefSeq" id="WP_284319742.1">
    <property type="nucleotide sequence ID" value="NZ_BSOB01000008.1"/>
</dbReference>
<evidence type="ECO:0000313" key="2">
    <source>
        <dbReference type="Proteomes" id="UP001156670"/>
    </source>
</evidence>